<feature type="compositionally biased region" description="Low complexity" evidence="1">
    <location>
        <begin position="286"/>
        <end position="315"/>
    </location>
</feature>
<feature type="compositionally biased region" description="Basic and acidic residues" evidence="1">
    <location>
        <begin position="350"/>
        <end position="376"/>
    </location>
</feature>
<feature type="compositionally biased region" description="Low complexity" evidence="1">
    <location>
        <begin position="323"/>
        <end position="334"/>
    </location>
</feature>
<name>A0A3P7MK98_DIBLA</name>
<feature type="region of interest" description="Disordered" evidence="1">
    <location>
        <begin position="212"/>
        <end position="398"/>
    </location>
</feature>
<feature type="compositionally biased region" description="Polar residues" evidence="1">
    <location>
        <begin position="276"/>
        <end position="285"/>
    </location>
</feature>
<keyword evidence="3" id="KW-1185">Reference proteome</keyword>
<feature type="compositionally biased region" description="Basic residues" evidence="1">
    <location>
        <begin position="336"/>
        <end position="349"/>
    </location>
</feature>
<feature type="compositionally biased region" description="Basic residues" evidence="1">
    <location>
        <begin position="377"/>
        <end position="398"/>
    </location>
</feature>
<dbReference type="Proteomes" id="UP000281553">
    <property type="component" value="Unassembled WGS sequence"/>
</dbReference>
<evidence type="ECO:0000313" key="3">
    <source>
        <dbReference type="Proteomes" id="UP000281553"/>
    </source>
</evidence>
<organism evidence="2 3">
    <name type="scientific">Dibothriocephalus latus</name>
    <name type="common">Fish tapeworm</name>
    <name type="synonym">Diphyllobothrium latum</name>
    <dbReference type="NCBI Taxonomy" id="60516"/>
    <lineage>
        <taxon>Eukaryota</taxon>
        <taxon>Metazoa</taxon>
        <taxon>Spiralia</taxon>
        <taxon>Lophotrochozoa</taxon>
        <taxon>Platyhelminthes</taxon>
        <taxon>Cestoda</taxon>
        <taxon>Eucestoda</taxon>
        <taxon>Diphyllobothriidea</taxon>
        <taxon>Diphyllobothriidae</taxon>
        <taxon>Dibothriocephalus</taxon>
    </lineage>
</organism>
<feature type="compositionally biased region" description="Low complexity" evidence="1">
    <location>
        <begin position="221"/>
        <end position="236"/>
    </location>
</feature>
<protein>
    <submittedName>
        <fullName evidence="2">Uncharacterized protein</fullName>
    </submittedName>
</protein>
<evidence type="ECO:0000313" key="2">
    <source>
        <dbReference type="EMBL" id="VDN26970.1"/>
    </source>
</evidence>
<dbReference type="OrthoDB" id="6262306at2759"/>
<proteinExistence type="predicted"/>
<dbReference type="AlphaFoldDB" id="A0A3P7MK98"/>
<evidence type="ECO:0000256" key="1">
    <source>
        <dbReference type="SAM" id="MobiDB-lite"/>
    </source>
</evidence>
<sequence>MSILPTPLNTLLFSVDALEADLMRSSEVDLVLKFFKNDLRLGGGKESNIRRRQACQGYQSGIILRSLFRYFEICDGGVKLKVDFPLAGFAVLGPPYTKNGDNLDINRYIRAWDSLLSVTTESDPIRRDIFCYLMQFIVSIYDSANDSYRSDAHVCAMTRFSMATKFAPYMLKLQCSTCQNEIEEDNEDCADCAPNLKHIRAEIMVALKTVPSTKQGKGAKKSSSAGESSGDDSGSAVAPPGDGTAVEAEKSDHQSSTTEAAATTEDKGNPSDLLVTPSTLVTQTEGTTPEPTVTETTLVTTTTTTRSGASRSSLGGKKKKASKASAIKGKTSKSGGKGKGKKSVKKGGGGKKDSKKASVAKKERQSKGKQARDKSVKAKNHPNKKSKGGKKSAKKSKH</sequence>
<dbReference type="EMBL" id="UYRU01076471">
    <property type="protein sequence ID" value="VDN26970.1"/>
    <property type="molecule type" value="Genomic_DNA"/>
</dbReference>
<accession>A0A3P7MK98</accession>
<gene>
    <name evidence="2" type="ORF">DILT_LOCUS14914</name>
</gene>
<reference evidence="2 3" key="1">
    <citation type="submission" date="2018-11" db="EMBL/GenBank/DDBJ databases">
        <authorList>
            <consortium name="Pathogen Informatics"/>
        </authorList>
    </citation>
    <scope>NUCLEOTIDE SEQUENCE [LARGE SCALE GENOMIC DNA]</scope>
</reference>